<organism evidence="2 3">
    <name type="scientific">Feifania hominis</name>
    <dbReference type="NCBI Taxonomy" id="2763660"/>
    <lineage>
        <taxon>Bacteria</taxon>
        <taxon>Bacillati</taxon>
        <taxon>Bacillota</taxon>
        <taxon>Clostridia</taxon>
        <taxon>Eubacteriales</taxon>
        <taxon>Feifaniaceae</taxon>
        <taxon>Feifania</taxon>
    </lineage>
</organism>
<evidence type="ECO:0000256" key="1">
    <source>
        <dbReference type="SAM" id="Phobius"/>
    </source>
</evidence>
<dbReference type="Proteomes" id="UP000620366">
    <property type="component" value="Unassembled WGS sequence"/>
</dbReference>
<dbReference type="Gene3D" id="3.40.50.1820">
    <property type="entry name" value="alpha/beta hydrolase"/>
    <property type="match status" value="1"/>
</dbReference>
<comment type="caution">
    <text evidence="2">The sequence shown here is derived from an EMBL/GenBank/DDBJ whole genome shotgun (WGS) entry which is preliminary data.</text>
</comment>
<evidence type="ECO:0008006" key="4">
    <source>
        <dbReference type="Google" id="ProtNLM"/>
    </source>
</evidence>
<evidence type="ECO:0000313" key="3">
    <source>
        <dbReference type="Proteomes" id="UP000620366"/>
    </source>
</evidence>
<keyword evidence="3" id="KW-1185">Reference proteome</keyword>
<feature type="transmembrane region" description="Helical" evidence="1">
    <location>
        <begin position="12"/>
        <end position="31"/>
    </location>
</feature>
<dbReference type="EMBL" id="JACRSP010000002">
    <property type="protein sequence ID" value="MBC8535883.1"/>
    <property type="molecule type" value="Genomic_DNA"/>
</dbReference>
<keyword evidence="1" id="KW-0472">Membrane</keyword>
<reference evidence="2" key="1">
    <citation type="submission" date="2020-08" db="EMBL/GenBank/DDBJ databases">
        <title>Genome public.</title>
        <authorList>
            <person name="Liu C."/>
            <person name="Sun Q."/>
        </authorList>
    </citation>
    <scope>NUCLEOTIDE SEQUENCE</scope>
    <source>
        <strain evidence="2">BX7</strain>
    </source>
</reference>
<sequence length="530" mass="57614">MNPKKPFYKKPVFYVIAAIVILAVIVVVLALNHDRKMDPDPTPDTPPQTEGGAALPMGEVELIDYKFDDFTMKPRNNASVTLPVEGQLALPAGTERVPVVFVLHPAPRGGEGETANGYYGGYENLLNSLAERGIAAVSINIAPQYATAFGEYDRQNAILMEHINRLMRAVTGEETNFPKDITGRLDFENLGLIGHGEAATGLFSAAEMTLSNVGVKLRGLLLVSPNTTFTAETRKLDVPTAILEAATPMSGANYDGMDIFEELAGDNLRDGFAVLTTLEEGSAYDFNSRLGSDGSDRYQSFLGDYAADFFNTIFTRVNTFVPIGMSVREPDELYGMPARSLVVSPKRKLILHPTGLDDEKMSKVHGDIMKNLATLQVVTDSEDASRDTAGSFVGPGSGERMYYRIRWEQKGATVVVILPPGEQDLTGYESLSLMLAVDPTDSLNKAQEQSFSVALTDVEKTRSSVTLSGRAALRMTAADGQPSALGEIRIPLDEFDEAHLKQIGAIELSFDQTDSGSILLWDLSLQKEIE</sequence>
<dbReference type="AlphaFoldDB" id="A0A926DC73"/>
<accession>A0A926DC73</accession>
<dbReference type="SUPFAM" id="SSF53474">
    <property type="entry name" value="alpha/beta-Hydrolases"/>
    <property type="match status" value="1"/>
</dbReference>
<keyword evidence="1" id="KW-1133">Transmembrane helix</keyword>
<protein>
    <recommendedName>
        <fullName evidence="4">Alpha/beta hydrolase</fullName>
    </recommendedName>
</protein>
<evidence type="ECO:0000313" key="2">
    <source>
        <dbReference type="EMBL" id="MBC8535883.1"/>
    </source>
</evidence>
<name>A0A926DC73_9FIRM</name>
<keyword evidence="1" id="KW-0812">Transmembrane</keyword>
<dbReference type="RefSeq" id="WP_249299625.1">
    <property type="nucleotide sequence ID" value="NZ_JACRSP010000002.1"/>
</dbReference>
<proteinExistence type="predicted"/>
<dbReference type="InterPro" id="IPR029058">
    <property type="entry name" value="AB_hydrolase_fold"/>
</dbReference>
<gene>
    <name evidence="2" type="ORF">H8695_04150</name>
</gene>